<proteinExistence type="predicted"/>
<feature type="region of interest" description="Disordered" evidence="1">
    <location>
        <begin position="1"/>
        <end position="58"/>
    </location>
</feature>
<evidence type="ECO:0000256" key="1">
    <source>
        <dbReference type="SAM" id="MobiDB-lite"/>
    </source>
</evidence>
<accession>A0A0G2FMB2</accession>
<gene>
    <name evidence="2" type="ORF">UCDDS831_g09321</name>
</gene>
<feature type="compositionally biased region" description="Basic and acidic residues" evidence="1">
    <location>
        <begin position="1"/>
        <end position="10"/>
    </location>
</feature>
<evidence type="ECO:0000313" key="2">
    <source>
        <dbReference type="EMBL" id="KKY13098.1"/>
    </source>
</evidence>
<feature type="region of interest" description="Disordered" evidence="1">
    <location>
        <begin position="90"/>
        <end position="113"/>
    </location>
</feature>
<feature type="compositionally biased region" description="Low complexity" evidence="1">
    <location>
        <begin position="91"/>
        <end position="102"/>
    </location>
</feature>
<organism evidence="2 3">
    <name type="scientific">Diplodia seriata</name>
    <dbReference type="NCBI Taxonomy" id="420778"/>
    <lineage>
        <taxon>Eukaryota</taxon>
        <taxon>Fungi</taxon>
        <taxon>Dikarya</taxon>
        <taxon>Ascomycota</taxon>
        <taxon>Pezizomycotina</taxon>
        <taxon>Dothideomycetes</taxon>
        <taxon>Dothideomycetes incertae sedis</taxon>
        <taxon>Botryosphaeriales</taxon>
        <taxon>Botryosphaeriaceae</taxon>
        <taxon>Diplodia</taxon>
    </lineage>
</organism>
<comment type="caution">
    <text evidence="2">The sequence shown here is derived from an EMBL/GenBank/DDBJ whole genome shotgun (WGS) entry which is preliminary data.</text>
</comment>
<reference evidence="2 3" key="2">
    <citation type="submission" date="2015-05" db="EMBL/GenBank/DDBJ databases">
        <title>Distinctive expansion of gene families associated with plant cell wall degradation and secondary metabolism in the genomes of grapevine trunk pathogens.</title>
        <authorList>
            <person name="Lawrence D.P."/>
            <person name="Travadon R."/>
            <person name="Rolshausen P.E."/>
            <person name="Baumgartner K."/>
        </authorList>
    </citation>
    <scope>NUCLEOTIDE SEQUENCE [LARGE SCALE GENOMIC DNA]</scope>
    <source>
        <strain evidence="2">DS831</strain>
    </source>
</reference>
<dbReference type="Proteomes" id="UP000034182">
    <property type="component" value="Unassembled WGS sequence"/>
</dbReference>
<evidence type="ECO:0000313" key="3">
    <source>
        <dbReference type="Proteomes" id="UP000034182"/>
    </source>
</evidence>
<dbReference type="AlphaFoldDB" id="A0A0G2FMB2"/>
<reference evidence="2 3" key="1">
    <citation type="submission" date="2015-03" db="EMBL/GenBank/DDBJ databases">
        <authorList>
            <person name="Morales-Cruz A."/>
            <person name="Amrine K.C."/>
            <person name="Cantu D."/>
        </authorList>
    </citation>
    <scope>NUCLEOTIDE SEQUENCE [LARGE SCALE GENOMIC DNA]</scope>
    <source>
        <strain evidence="2">DS831</strain>
    </source>
</reference>
<name>A0A0G2FMB2_9PEZI</name>
<protein>
    <submittedName>
        <fullName evidence="2">Uncharacterized protein</fullName>
    </submittedName>
</protein>
<dbReference type="EMBL" id="LAQI01000416">
    <property type="protein sequence ID" value="KKY13098.1"/>
    <property type="molecule type" value="Genomic_DNA"/>
</dbReference>
<sequence>MRNSNEHDIEMSDTAPTNQENTDHDSGHGTEGLSRLHPRNAASLTTPPPAPTRGNFISNNISDGTFFENRPMSNNANQIALVAPVTPPATAPAVADNPPAVNKSHASRVARTRDGRLKTSPWHTWDRLLAIMNQNLGDPSVGLARIHKLADNSLSYRQKSVGKKAIQQEEAVKGRQLSSSERNELKKAAVAADPSYNQLLKVMGNKGGKHTDEQIVRLAQGKTLIHRCCRCHKASKGKHKGKARADANPGGSRCACGHVHCLICLNVQRTGDSLIEFQFMGLEDKDDDEDEGNGDHHDHGMAGVTTAVGALSLDQH</sequence>